<dbReference type="InterPro" id="IPR002938">
    <property type="entry name" value="FAD-bd"/>
</dbReference>
<dbReference type="Pfam" id="PF01494">
    <property type="entry name" value="FAD_binding_3"/>
    <property type="match status" value="1"/>
</dbReference>
<sequence length="427" mass="46874">MSPSPRVLIIGAGQSGLYLGHQLLKQGIEVGLITSQTSPEIRNGRASITQVAWPSTRALEDQAGLDLWRAAAPRFEQVEMSLRPPEGERVQFSGRFDADPVAKRIGGHAVSVDRRVKMADWLEFFEDQGGKVYIHGVTTSDLEYHVRMYDLVIVAVGAGELGALFDFDASRTSGGHDRIVAQAILDGVVWDGDHQLDVYSTLGGEVFFTPIYTSEGEATSVTMLANPGAALDTSDAPPRDTEALLGQMQTLLRENIPDVYDRIRGLGVGDLVGGANSMVRTRFSPGVRKPVAHINDTPALGMADVVITSDPVAGQGWANSTFCAQIYSDAIMERIHKGGAFDAEWMTATFERFYQERGRHAAVFSDMVQNFWLGQMPTHFGELVMAVLQYPEVANRWIGGFDRPDDYEKWMFDETAARAYLAEVATH</sequence>
<keyword evidence="3" id="KW-0436">Ligase</keyword>
<evidence type="ECO:0000259" key="1">
    <source>
        <dbReference type="Pfam" id="PF01494"/>
    </source>
</evidence>
<keyword evidence="4" id="KW-1185">Reference proteome</keyword>
<feature type="domain" description="Styrene monooxygenase StyA putative substrate binding" evidence="2">
    <location>
        <begin position="157"/>
        <end position="262"/>
    </location>
</feature>
<dbReference type="GO" id="GO:0071949">
    <property type="term" value="F:FAD binding"/>
    <property type="evidence" value="ECO:0007669"/>
    <property type="project" value="InterPro"/>
</dbReference>
<dbReference type="AlphaFoldDB" id="A0A9W6UI92"/>
<dbReference type="RefSeq" id="WP_285758190.1">
    <property type="nucleotide sequence ID" value="NZ_BSQG01000002.1"/>
</dbReference>
<dbReference type="InterPro" id="IPR036188">
    <property type="entry name" value="FAD/NAD-bd_sf"/>
</dbReference>
<evidence type="ECO:0000313" key="3">
    <source>
        <dbReference type="EMBL" id="GLU47178.1"/>
    </source>
</evidence>
<dbReference type="SUPFAM" id="SSF51905">
    <property type="entry name" value="FAD/NAD(P)-binding domain"/>
    <property type="match status" value="1"/>
</dbReference>
<feature type="domain" description="FAD-binding" evidence="1">
    <location>
        <begin position="7"/>
        <end position="51"/>
    </location>
</feature>
<reference evidence="3" key="1">
    <citation type="submission" date="2023-02" db="EMBL/GenBank/DDBJ databases">
        <title>Nocardiopsis ansamitocini NBRC 112285.</title>
        <authorList>
            <person name="Ichikawa N."/>
            <person name="Sato H."/>
            <person name="Tonouchi N."/>
        </authorList>
    </citation>
    <scope>NUCLEOTIDE SEQUENCE</scope>
    <source>
        <strain evidence="3">NBRC 112285</strain>
    </source>
</reference>
<organism evidence="3 4">
    <name type="scientific">Nocardiopsis ansamitocini</name>
    <dbReference type="NCBI Taxonomy" id="1670832"/>
    <lineage>
        <taxon>Bacteria</taxon>
        <taxon>Bacillati</taxon>
        <taxon>Actinomycetota</taxon>
        <taxon>Actinomycetes</taxon>
        <taxon>Streptosporangiales</taxon>
        <taxon>Nocardiopsidaceae</taxon>
        <taxon>Nocardiopsis</taxon>
    </lineage>
</organism>
<dbReference type="Pfam" id="PF17885">
    <property type="entry name" value="Smoa_sbd"/>
    <property type="match status" value="1"/>
</dbReference>
<dbReference type="Gene3D" id="3.50.50.60">
    <property type="entry name" value="FAD/NAD(P)-binding domain"/>
    <property type="match status" value="3"/>
</dbReference>
<dbReference type="EMBL" id="BSQG01000002">
    <property type="protein sequence ID" value="GLU47178.1"/>
    <property type="molecule type" value="Genomic_DNA"/>
</dbReference>
<proteinExistence type="predicted"/>
<protein>
    <submittedName>
        <fullName evidence="3">Alanine-phosphoribitol ligase</fullName>
    </submittedName>
</protein>
<dbReference type="InterPro" id="IPR041654">
    <property type="entry name" value="StyA_sbd"/>
</dbReference>
<dbReference type="Proteomes" id="UP001165092">
    <property type="component" value="Unassembled WGS sequence"/>
</dbReference>
<gene>
    <name evidence="3" type="ORF">Nans01_15290</name>
</gene>
<dbReference type="GO" id="GO:0016874">
    <property type="term" value="F:ligase activity"/>
    <property type="evidence" value="ECO:0007669"/>
    <property type="project" value="UniProtKB-KW"/>
</dbReference>
<comment type="caution">
    <text evidence="3">The sequence shown here is derived from an EMBL/GenBank/DDBJ whole genome shotgun (WGS) entry which is preliminary data.</text>
</comment>
<accession>A0A9W6UI92</accession>
<evidence type="ECO:0000313" key="4">
    <source>
        <dbReference type="Proteomes" id="UP001165092"/>
    </source>
</evidence>
<evidence type="ECO:0000259" key="2">
    <source>
        <dbReference type="Pfam" id="PF17885"/>
    </source>
</evidence>
<name>A0A9W6UI92_9ACTN</name>